<dbReference type="Pfam" id="PF03321">
    <property type="entry name" value="GH3"/>
    <property type="match status" value="1"/>
</dbReference>
<name>A0A0E0A041_9ORYZ</name>
<sequence>MAPAAVAAAEAGSKVAGGGGEVVAAWERDAEKLEFIEEMTRGFYAVQERVLAAILVRNNSTEYLRHHGMEGRTDREAFKARVPIVTYEDLRPEIERIANGDRSNIISSHPITEFLTRSCSAASRIASWGRRKRRAAGGGQRLSLPSSPAATFFSLRKNVSAPTQKAKYLL</sequence>
<keyword evidence="2" id="KW-1185">Reference proteome</keyword>
<organism evidence="1">
    <name type="scientific">Oryza glumipatula</name>
    <dbReference type="NCBI Taxonomy" id="40148"/>
    <lineage>
        <taxon>Eukaryota</taxon>
        <taxon>Viridiplantae</taxon>
        <taxon>Streptophyta</taxon>
        <taxon>Embryophyta</taxon>
        <taxon>Tracheophyta</taxon>
        <taxon>Spermatophyta</taxon>
        <taxon>Magnoliopsida</taxon>
        <taxon>Liliopsida</taxon>
        <taxon>Poales</taxon>
        <taxon>Poaceae</taxon>
        <taxon>BOP clade</taxon>
        <taxon>Oryzoideae</taxon>
        <taxon>Oryzeae</taxon>
        <taxon>Oryzinae</taxon>
        <taxon>Oryza</taxon>
    </lineage>
</organism>
<dbReference type="AlphaFoldDB" id="A0A0E0A041"/>
<reference evidence="1" key="2">
    <citation type="submission" date="2018-05" db="EMBL/GenBank/DDBJ databases">
        <title>OgluRS3 (Oryza glumaepatula Reference Sequence Version 3).</title>
        <authorList>
            <person name="Zhang J."/>
            <person name="Kudrna D."/>
            <person name="Lee S."/>
            <person name="Talag J."/>
            <person name="Welchert J."/>
            <person name="Wing R.A."/>
        </authorList>
    </citation>
    <scope>NUCLEOTIDE SEQUENCE [LARGE SCALE GENOMIC DNA]</scope>
</reference>
<dbReference type="PANTHER" id="PTHR31901">
    <property type="entry name" value="GH3 DOMAIN-CONTAINING PROTEIN"/>
    <property type="match status" value="1"/>
</dbReference>
<accession>A0A0E0A041</accession>
<dbReference type="Gramene" id="OGLUM05G19890.1">
    <property type="protein sequence ID" value="OGLUM05G19890.1"/>
    <property type="gene ID" value="OGLUM05G19890"/>
</dbReference>
<dbReference type="Proteomes" id="UP000026961">
    <property type="component" value="Chromosome 5"/>
</dbReference>
<dbReference type="HOGENOM" id="CLU_1689528_0_0_1"/>
<dbReference type="InterPro" id="IPR004993">
    <property type="entry name" value="GH3"/>
</dbReference>
<evidence type="ECO:0000313" key="1">
    <source>
        <dbReference type="EnsemblPlants" id="OGLUM05G19890.1"/>
    </source>
</evidence>
<dbReference type="eggNOG" id="ENOG502QR80">
    <property type="taxonomic scope" value="Eukaryota"/>
</dbReference>
<proteinExistence type="predicted"/>
<dbReference type="EnsemblPlants" id="OGLUM05G19890.1">
    <property type="protein sequence ID" value="OGLUM05G19890.1"/>
    <property type="gene ID" value="OGLUM05G19890"/>
</dbReference>
<dbReference type="PANTHER" id="PTHR31901:SF38">
    <property type="entry name" value="INDOLE-3-ACETIC ACID-AMIDO SYNTHETASE GH3.2-RELATED"/>
    <property type="match status" value="1"/>
</dbReference>
<evidence type="ECO:0000313" key="2">
    <source>
        <dbReference type="Proteomes" id="UP000026961"/>
    </source>
</evidence>
<reference evidence="1" key="1">
    <citation type="submission" date="2015-04" db="UniProtKB">
        <authorList>
            <consortium name="EnsemblPlants"/>
        </authorList>
    </citation>
    <scope>IDENTIFICATION</scope>
</reference>
<dbReference type="GO" id="GO:0016881">
    <property type="term" value="F:acid-amino acid ligase activity"/>
    <property type="evidence" value="ECO:0007669"/>
    <property type="project" value="TreeGrafter"/>
</dbReference>
<dbReference type="GO" id="GO:0005737">
    <property type="term" value="C:cytoplasm"/>
    <property type="evidence" value="ECO:0007669"/>
    <property type="project" value="TreeGrafter"/>
</dbReference>
<protein>
    <submittedName>
        <fullName evidence="1">Uncharacterized protein</fullName>
    </submittedName>
</protein>